<evidence type="ECO:0000313" key="2">
    <source>
        <dbReference type="Proteomes" id="UP000032304"/>
    </source>
</evidence>
<gene>
    <name evidence="1" type="ORF">B456_008G183800</name>
</gene>
<dbReference type="AlphaFoldDB" id="A0A0D2RHK3"/>
<evidence type="ECO:0000313" key="1">
    <source>
        <dbReference type="EMBL" id="KJB50718.1"/>
    </source>
</evidence>
<protein>
    <submittedName>
        <fullName evidence="1">Uncharacterized protein</fullName>
    </submittedName>
</protein>
<proteinExistence type="predicted"/>
<organism evidence="1 2">
    <name type="scientific">Gossypium raimondii</name>
    <name type="common">Peruvian cotton</name>
    <name type="synonym">Gossypium klotzschianum subsp. raimondii</name>
    <dbReference type="NCBI Taxonomy" id="29730"/>
    <lineage>
        <taxon>Eukaryota</taxon>
        <taxon>Viridiplantae</taxon>
        <taxon>Streptophyta</taxon>
        <taxon>Embryophyta</taxon>
        <taxon>Tracheophyta</taxon>
        <taxon>Spermatophyta</taxon>
        <taxon>Magnoliopsida</taxon>
        <taxon>eudicotyledons</taxon>
        <taxon>Gunneridae</taxon>
        <taxon>Pentapetalae</taxon>
        <taxon>rosids</taxon>
        <taxon>malvids</taxon>
        <taxon>Malvales</taxon>
        <taxon>Malvaceae</taxon>
        <taxon>Malvoideae</taxon>
        <taxon>Gossypium</taxon>
    </lineage>
</organism>
<keyword evidence="2" id="KW-1185">Reference proteome</keyword>
<sequence length="76" mass="8735">MVGLLFGLKVASQLSSPFIHLKLKFSMNNPETVKKLNTIEHPNRITIAGKKFKSTFHFVNTIKEKYHRSSFFPSLN</sequence>
<reference evidence="1 2" key="1">
    <citation type="journal article" date="2012" name="Nature">
        <title>Repeated polyploidization of Gossypium genomes and the evolution of spinnable cotton fibres.</title>
        <authorList>
            <person name="Paterson A.H."/>
            <person name="Wendel J.F."/>
            <person name="Gundlach H."/>
            <person name="Guo H."/>
            <person name="Jenkins J."/>
            <person name="Jin D."/>
            <person name="Llewellyn D."/>
            <person name="Showmaker K.C."/>
            <person name="Shu S."/>
            <person name="Udall J."/>
            <person name="Yoo M.J."/>
            <person name="Byers R."/>
            <person name="Chen W."/>
            <person name="Doron-Faigenboim A."/>
            <person name="Duke M.V."/>
            <person name="Gong L."/>
            <person name="Grimwood J."/>
            <person name="Grover C."/>
            <person name="Grupp K."/>
            <person name="Hu G."/>
            <person name="Lee T.H."/>
            <person name="Li J."/>
            <person name="Lin L."/>
            <person name="Liu T."/>
            <person name="Marler B.S."/>
            <person name="Page J.T."/>
            <person name="Roberts A.W."/>
            <person name="Romanel E."/>
            <person name="Sanders W.S."/>
            <person name="Szadkowski E."/>
            <person name="Tan X."/>
            <person name="Tang H."/>
            <person name="Xu C."/>
            <person name="Wang J."/>
            <person name="Wang Z."/>
            <person name="Zhang D."/>
            <person name="Zhang L."/>
            <person name="Ashrafi H."/>
            <person name="Bedon F."/>
            <person name="Bowers J.E."/>
            <person name="Brubaker C.L."/>
            <person name="Chee P.W."/>
            <person name="Das S."/>
            <person name="Gingle A.R."/>
            <person name="Haigler C.H."/>
            <person name="Harker D."/>
            <person name="Hoffmann L.V."/>
            <person name="Hovav R."/>
            <person name="Jones D.C."/>
            <person name="Lemke C."/>
            <person name="Mansoor S."/>
            <person name="ur Rahman M."/>
            <person name="Rainville L.N."/>
            <person name="Rambani A."/>
            <person name="Reddy U.K."/>
            <person name="Rong J.K."/>
            <person name="Saranga Y."/>
            <person name="Scheffler B.E."/>
            <person name="Scheffler J.A."/>
            <person name="Stelly D.M."/>
            <person name="Triplett B.A."/>
            <person name="Van Deynze A."/>
            <person name="Vaslin M.F."/>
            <person name="Waghmare V.N."/>
            <person name="Walford S.A."/>
            <person name="Wright R.J."/>
            <person name="Zaki E.A."/>
            <person name="Zhang T."/>
            <person name="Dennis E.S."/>
            <person name="Mayer K.F."/>
            <person name="Peterson D.G."/>
            <person name="Rokhsar D.S."/>
            <person name="Wang X."/>
            <person name="Schmutz J."/>
        </authorList>
    </citation>
    <scope>NUCLEOTIDE SEQUENCE [LARGE SCALE GENOMIC DNA]</scope>
</reference>
<accession>A0A0D2RHK3</accession>
<dbReference type="EMBL" id="CM001747">
    <property type="protein sequence ID" value="KJB50718.1"/>
    <property type="molecule type" value="Genomic_DNA"/>
</dbReference>
<dbReference type="Gramene" id="KJB50718">
    <property type="protein sequence ID" value="KJB50718"/>
    <property type="gene ID" value="B456_008G183800"/>
</dbReference>
<name>A0A0D2RHK3_GOSRA</name>
<dbReference type="Proteomes" id="UP000032304">
    <property type="component" value="Chromosome 8"/>
</dbReference>